<accession>W5T8L5</accession>
<name>W5T8L5_9NOCA</name>
<dbReference type="SUPFAM" id="SSF53474">
    <property type="entry name" value="alpha/beta-Hydrolases"/>
    <property type="match status" value="1"/>
</dbReference>
<gene>
    <name evidence="2" type="ORF">NONO_c05050</name>
</gene>
<dbReference type="STRING" id="1415166.NONO_c05050"/>
<feature type="chain" id="PRO_5004872024" evidence="1">
    <location>
        <begin position="34"/>
        <end position="438"/>
    </location>
</feature>
<dbReference type="InterPro" id="IPR005152">
    <property type="entry name" value="Lipase_secreted"/>
</dbReference>
<proteinExistence type="predicted"/>
<dbReference type="PANTHER" id="PTHR34853">
    <property type="match status" value="1"/>
</dbReference>
<dbReference type="Gene3D" id="3.40.50.1820">
    <property type="entry name" value="alpha/beta hydrolase"/>
    <property type="match status" value="1"/>
</dbReference>
<dbReference type="Proteomes" id="UP000019150">
    <property type="component" value="Chromosome"/>
</dbReference>
<evidence type="ECO:0000313" key="2">
    <source>
        <dbReference type="EMBL" id="AHH15318.1"/>
    </source>
</evidence>
<dbReference type="AlphaFoldDB" id="W5T8L5"/>
<dbReference type="PATRIC" id="fig|1415166.3.peg.514"/>
<dbReference type="RefSeq" id="WP_025346849.1">
    <property type="nucleotide sequence ID" value="NZ_CP006850.1"/>
</dbReference>
<dbReference type="PIRSF" id="PIRSF029171">
    <property type="entry name" value="Esterase_LipA"/>
    <property type="match status" value="1"/>
</dbReference>
<keyword evidence="1" id="KW-0732">Signal</keyword>
<dbReference type="KEGG" id="nno:NONO_c05050"/>
<sequence>MKRGRIVLQVATAAAAISLVFGAGAGYAPDAHAASDSFYTYSGSAPLDSIAPGTVLQTRTIPYHMVGIPLPITAVQLQYRTNDAQERPTANITTVLLPPGGVDPAKAVAYQSYYDSLNPEDGPSRSAAGVVSLGDSVLSAESPQIVPLLAQGYTVIIADTEGQTADFAAGPEYGMATLDSIRAATHSPEVGLNEQTRIALMGYSGGAIATNWAAALAPAYAPEVNSQLVGAAEGGLLVNPARNLKYLDGSFGWAGVAAMAIIGVGRSYGIDFSPYLNDYGQQIVNRMDQVSIANVLFQYPGLTWPQLVKPQYADPRDVPPFVEAVRKVNLGRAATPTIPMFIGQGANGVLEGTDGSKPSIGAGDGVMIAGDVRGLANQYCADGATVQYTQYDALSHIPSLLLTWTPQALQWINERFAGVPAADTCGAIAPGNSLIPEM</sequence>
<dbReference type="PANTHER" id="PTHR34853:SF1">
    <property type="entry name" value="LIPASE 5"/>
    <property type="match status" value="1"/>
</dbReference>
<dbReference type="Gene3D" id="1.10.260.130">
    <property type="match status" value="1"/>
</dbReference>
<feature type="signal peptide" evidence="1">
    <location>
        <begin position="1"/>
        <end position="33"/>
    </location>
</feature>
<dbReference type="HOGENOM" id="CLU_029538_5_1_11"/>
<dbReference type="EMBL" id="CP006850">
    <property type="protein sequence ID" value="AHH15318.1"/>
    <property type="molecule type" value="Genomic_DNA"/>
</dbReference>
<protein>
    <submittedName>
        <fullName evidence="2">Putative lipase</fullName>
    </submittedName>
</protein>
<keyword evidence="3" id="KW-1185">Reference proteome</keyword>
<dbReference type="GO" id="GO:0004806">
    <property type="term" value="F:triacylglycerol lipase activity"/>
    <property type="evidence" value="ECO:0007669"/>
    <property type="project" value="InterPro"/>
</dbReference>
<evidence type="ECO:0000313" key="3">
    <source>
        <dbReference type="Proteomes" id="UP000019150"/>
    </source>
</evidence>
<dbReference type="eggNOG" id="COG1073">
    <property type="taxonomic scope" value="Bacteria"/>
</dbReference>
<evidence type="ECO:0000256" key="1">
    <source>
        <dbReference type="SAM" id="SignalP"/>
    </source>
</evidence>
<dbReference type="Pfam" id="PF03583">
    <property type="entry name" value="LIP"/>
    <property type="match status" value="1"/>
</dbReference>
<reference evidence="2 3" key="1">
    <citation type="journal article" date="2014" name="Appl. Environ. Microbiol.">
        <title>Insights into the Microbial Degradation of Rubber and Gutta-Percha by Analysis of the Complete Genome of Nocardia nova SH22a.</title>
        <authorList>
            <person name="Luo Q."/>
            <person name="Hiessl S."/>
            <person name="Poehlein A."/>
            <person name="Daniel R."/>
            <person name="Steinbuchel A."/>
        </authorList>
    </citation>
    <scope>NUCLEOTIDE SEQUENCE [LARGE SCALE GENOMIC DNA]</scope>
    <source>
        <strain evidence="2">SH22a</strain>
    </source>
</reference>
<dbReference type="InterPro" id="IPR029058">
    <property type="entry name" value="AB_hydrolase_fold"/>
</dbReference>
<organism evidence="2 3">
    <name type="scientific">Nocardia nova SH22a</name>
    <dbReference type="NCBI Taxonomy" id="1415166"/>
    <lineage>
        <taxon>Bacteria</taxon>
        <taxon>Bacillati</taxon>
        <taxon>Actinomycetota</taxon>
        <taxon>Actinomycetes</taxon>
        <taxon>Mycobacteriales</taxon>
        <taxon>Nocardiaceae</taxon>
        <taxon>Nocardia</taxon>
    </lineage>
</organism>
<dbReference type="GO" id="GO:0016042">
    <property type="term" value="P:lipid catabolic process"/>
    <property type="evidence" value="ECO:0007669"/>
    <property type="project" value="InterPro"/>
</dbReference>